<evidence type="ECO:0000313" key="3">
    <source>
        <dbReference type="Proteomes" id="UP001501195"/>
    </source>
</evidence>
<protein>
    <submittedName>
        <fullName evidence="2">MBL fold metallo-hydrolase</fullName>
    </submittedName>
</protein>
<dbReference type="InterPro" id="IPR001279">
    <property type="entry name" value="Metallo-B-lactamas"/>
</dbReference>
<sequence length="214" mass="22203">MRITHLGHACLLVETAGTRLLLDPGVFSAGFEDLTGLDAVLITHQHPDHVDPARLGPLLERNPGAAVHAEAQTAEQLAGQGLTAAAVRPGEVLELGGARVEAVGGEHAVIHDDIPRVGNVGLLVRAPGEPVLLHPGDSYGTAPEGVDVLAVPLNAPWAALKETVDFVRAVGARVAVPVHDSLLQPHGRGMYVRHVGNLGGAEVRDLAETGPGEF</sequence>
<organism evidence="2 3">
    <name type="scientific">Kineococcus glutinatus</name>
    <dbReference type="NCBI Taxonomy" id="1070872"/>
    <lineage>
        <taxon>Bacteria</taxon>
        <taxon>Bacillati</taxon>
        <taxon>Actinomycetota</taxon>
        <taxon>Actinomycetes</taxon>
        <taxon>Kineosporiales</taxon>
        <taxon>Kineosporiaceae</taxon>
        <taxon>Kineococcus</taxon>
    </lineage>
</organism>
<dbReference type="EMBL" id="BAABIL010000053">
    <property type="protein sequence ID" value="GAA4964742.1"/>
    <property type="molecule type" value="Genomic_DNA"/>
</dbReference>
<accession>A0ABP9H9B8</accession>
<dbReference type="SMART" id="SM00849">
    <property type="entry name" value="Lactamase_B"/>
    <property type="match status" value="1"/>
</dbReference>
<dbReference type="InterPro" id="IPR036866">
    <property type="entry name" value="RibonucZ/Hydroxyglut_hydro"/>
</dbReference>
<dbReference type="Proteomes" id="UP001501195">
    <property type="component" value="Unassembled WGS sequence"/>
</dbReference>
<dbReference type="InterPro" id="IPR050114">
    <property type="entry name" value="UPF0173_UPF0282_UlaG_hydrolase"/>
</dbReference>
<dbReference type="PANTHER" id="PTHR43546:SF3">
    <property type="entry name" value="UPF0173 METAL-DEPENDENT HYDROLASE MJ1163"/>
    <property type="match status" value="1"/>
</dbReference>
<name>A0ABP9H9B8_9ACTN</name>
<dbReference type="RefSeq" id="WP_345710728.1">
    <property type="nucleotide sequence ID" value="NZ_BAABIL010000053.1"/>
</dbReference>
<dbReference type="SUPFAM" id="SSF56281">
    <property type="entry name" value="Metallo-hydrolase/oxidoreductase"/>
    <property type="match status" value="1"/>
</dbReference>
<proteinExistence type="predicted"/>
<dbReference type="PANTHER" id="PTHR43546">
    <property type="entry name" value="UPF0173 METAL-DEPENDENT HYDROLASE MJ1163-RELATED"/>
    <property type="match status" value="1"/>
</dbReference>
<dbReference type="Gene3D" id="3.60.15.10">
    <property type="entry name" value="Ribonuclease Z/Hydroxyacylglutathione hydrolase-like"/>
    <property type="match status" value="1"/>
</dbReference>
<comment type="caution">
    <text evidence="2">The sequence shown here is derived from an EMBL/GenBank/DDBJ whole genome shotgun (WGS) entry which is preliminary data.</text>
</comment>
<evidence type="ECO:0000259" key="1">
    <source>
        <dbReference type="SMART" id="SM00849"/>
    </source>
</evidence>
<feature type="domain" description="Metallo-beta-lactamase" evidence="1">
    <location>
        <begin position="7"/>
        <end position="179"/>
    </location>
</feature>
<keyword evidence="3" id="KW-1185">Reference proteome</keyword>
<gene>
    <name evidence="2" type="ORF">GCM10023225_04810</name>
</gene>
<dbReference type="Pfam" id="PF13483">
    <property type="entry name" value="Lactamase_B_3"/>
    <property type="match status" value="1"/>
</dbReference>
<evidence type="ECO:0000313" key="2">
    <source>
        <dbReference type="EMBL" id="GAA4964742.1"/>
    </source>
</evidence>
<reference evidence="3" key="1">
    <citation type="journal article" date="2019" name="Int. J. Syst. Evol. Microbiol.">
        <title>The Global Catalogue of Microorganisms (GCM) 10K type strain sequencing project: providing services to taxonomists for standard genome sequencing and annotation.</title>
        <authorList>
            <consortium name="The Broad Institute Genomics Platform"/>
            <consortium name="The Broad Institute Genome Sequencing Center for Infectious Disease"/>
            <person name="Wu L."/>
            <person name="Ma J."/>
        </authorList>
    </citation>
    <scope>NUCLEOTIDE SEQUENCE [LARGE SCALE GENOMIC DNA]</scope>
    <source>
        <strain evidence="3">JCM 18126</strain>
    </source>
</reference>